<proteinExistence type="predicted"/>
<reference evidence="2" key="1">
    <citation type="submission" date="2023-10" db="EMBL/GenBank/DDBJ databases">
        <authorList>
            <person name="Domelevo Entfellner J.-B."/>
        </authorList>
    </citation>
    <scope>NUCLEOTIDE SEQUENCE</scope>
</reference>
<sequence>MRRVFVEALRKNWLEKGERVSKAQMRDATQVQRTRVEEPRGTQEKEKLGKATCGMPRLQTYDPHSSLLSLFLSYPCTNWAHTHINRITYPNINAPRTHPSISPVHVSLATIQLTAT</sequence>
<dbReference type="Gramene" id="rna-AYBTSS11_LOCUS24315">
    <property type="protein sequence ID" value="CAJ1972266.1"/>
    <property type="gene ID" value="gene-AYBTSS11_LOCUS24315"/>
</dbReference>
<evidence type="ECO:0000313" key="2">
    <source>
        <dbReference type="EMBL" id="CAJ1972266.1"/>
    </source>
</evidence>
<dbReference type="AlphaFoldDB" id="A0AA86ST89"/>
<accession>A0AA86ST89</accession>
<keyword evidence="3" id="KW-1185">Reference proteome</keyword>
<dbReference type="Proteomes" id="UP001189624">
    <property type="component" value="Chromosome 8"/>
</dbReference>
<organism evidence="2 3">
    <name type="scientific">Sphenostylis stenocarpa</name>
    <dbReference type="NCBI Taxonomy" id="92480"/>
    <lineage>
        <taxon>Eukaryota</taxon>
        <taxon>Viridiplantae</taxon>
        <taxon>Streptophyta</taxon>
        <taxon>Embryophyta</taxon>
        <taxon>Tracheophyta</taxon>
        <taxon>Spermatophyta</taxon>
        <taxon>Magnoliopsida</taxon>
        <taxon>eudicotyledons</taxon>
        <taxon>Gunneridae</taxon>
        <taxon>Pentapetalae</taxon>
        <taxon>rosids</taxon>
        <taxon>fabids</taxon>
        <taxon>Fabales</taxon>
        <taxon>Fabaceae</taxon>
        <taxon>Papilionoideae</taxon>
        <taxon>50 kb inversion clade</taxon>
        <taxon>NPAAA clade</taxon>
        <taxon>indigoferoid/millettioid clade</taxon>
        <taxon>Phaseoleae</taxon>
        <taxon>Sphenostylis</taxon>
    </lineage>
</organism>
<evidence type="ECO:0000313" key="3">
    <source>
        <dbReference type="Proteomes" id="UP001189624"/>
    </source>
</evidence>
<protein>
    <submittedName>
        <fullName evidence="2">Uncharacterized protein</fullName>
    </submittedName>
</protein>
<evidence type="ECO:0000256" key="1">
    <source>
        <dbReference type="SAM" id="MobiDB-lite"/>
    </source>
</evidence>
<name>A0AA86ST89_9FABA</name>
<dbReference type="EMBL" id="OY731405">
    <property type="protein sequence ID" value="CAJ1972266.1"/>
    <property type="molecule type" value="Genomic_DNA"/>
</dbReference>
<gene>
    <name evidence="2" type="ORF">AYBTSS11_LOCUS24315</name>
</gene>
<feature type="compositionally biased region" description="Basic and acidic residues" evidence="1">
    <location>
        <begin position="34"/>
        <end position="49"/>
    </location>
</feature>
<feature type="region of interest" description="Disordered" evidence="1">
    <location>
        <begin position="24"/>
        <end position="51"/>
    </location>
</feature>